<organism evidence="2 3">
    <name type="scientific">Strigamia maritima</name>
    <name type="common">European centipede</name>
    <name type="synonym">Geophilus maritimus</name>
    <dbReference type="NCBI Taxonomy" id="126957"/>
    <lineage>
        <taxon>Eukaryota</taxon>
        <taxon>Metazoa</taxon>
        <taxon>Ecdysozoa</taxon>
        <taxon>Arthropoda</taxon>
        <taxon>Myriapoda</taxon>
        <taxon>Chilopoda</taxon>
        <taxon>Pleurostigmophora</taxon>
        <taxon>Geophilomorpha</taxon>
        <taxon>Linotaeniidae</taxon>
        <taxon>Strigamia</taxon>
    </lineage>
</organism>
<dbReference type="GO" id="GO:0005737">
    <property type="term" value="C:cytoplasm"/>
    <property type="evidence" value="ECO:0007669"/>
    <property type="project" value="GOC"/>
</dbReference>
<dbReference type="eggNOG" id="KOG2163">
    <property type="taxonomic scope" value="Eukaryota"/>
</dbReference>
<dbReference type="GO" id="GO:0006888">
    <property type="term" value="P:endoplasmic reticulum to Golgi vesicle-mediated transport"/>
    <property type="evidence" value="ECO:0007669"/>
    <property type="project" value="TreeGrafter"/>
</dbReference>
<protein>
    <recommendedName>
        <fullName evidence="1">Centromere/kinetochore protein zw10 N-terminal domain-containing protein</fullName>
    </recommendedName>
</protein>
<dbReference type="PANTHER" id="PTHR12205:SF0">
    <property type="entry name" value="CENTROMERE_KINETOCHORE PROTEIN ZW10 HOMOLOG"/>
    <property type="match status" value="1"/>
</dbReference>
<dbReference type="GO" id="GO:0007094">
    <property type="term" value="P:mitotic spindle assembly checkpoint signaling"/>
    <property type="evidence" value="ECO:0007669"/>
    <property type="project" value="TreeGrafter"/>
</dbReference>
<dbReference type="EMBL" id="JH432211">
    <property type="status" value="NOT_ANNOTATED_CDS"/>
    <property type="molecule type" value="Genomic_DNA"/>
</dbReference>
<evidence type="ECO:0000259" key="1">
    <source>
        <dbReference type="Pfam" id="PF06248"/>
    </source>
</evidence>
<reference evidence="2" key="2">
    <citation type="submission" date="2015-02" db="UniProtKB">
        <authorList>
            <consortium name="EnsemblMetazoa"/>
        </authorList>
    </citation>
    <scope>IDENTIFICATION</scope>
</reference>
<dbReference type="Pfam" id="PF06248">
    <property type="entry name" value="Zw10_N"/>
    <property type="match status" value="1"/>
</dbReference>
<dbReference type="InterPro" id="IPR009361">
    <property type="entry name" value="Zw10_N"/>
</dbReference>
<dbReference type="AlphaFoldDB" id="T1JGN1"/>
<feature type="domain" description="Centromere/kinetochore protein zw10 N-terminal" evidence="1">
    <location>
        <begin position="27"/>
        <end position="119"/>
    </location>
</feature>
<sequence length="285" mass="33090">MASLVTEVLTSTGNLAKDDLSEKINKLMKHVDEVKNQVQDTLDSRYITFFPWLSETIELSSGICAATNEIDTLRKRLETQIKCELQISTSEIQGLSTNLIDVSISLQVVEKMVQIHQLLEKINSDLSNKEYLLAADSLEKIRRMLRDKVNPCEKQVKIFNALKTEYVIRREKLIYDLGDIWKQNIVWNLSKTNDDVQLKIRCPNRHEMESLIRAMQMLNYLDTKLKSFSSHLMSLCKILMNHSVKIETIDCFDVKVSDESYRVSPIEVFENLKRIFRFCRIPPSI</sequence>
<dbReference type="HOGENOM" id="CLU_977690_0_0_1"/>
<dbReference type="GO" id="GO:1990423">
    <property type="term" value="C:RZZ complex"/>
    <property type="evidence" value="ECO:0007669"/>
    <property type="project" value="TreeGrafter"/>
</dbReference>
<reference evidence="3" key="1">
    <citation type="submission" date="2011-05" db="EMBL/GenBank/DDBJ databases">
        <authorList>
            <person name="Richards S.R."/>
            <person name="Qu J."/>
            <person name="Jiang H."/>
            <person name="Jhangiani S.N."/>
            <person name="Agravi P."/>
            <person name="Goodspeed R."/>
            <person name="Gross S."/>
            <person name="Mandapat C."/>
            <person name="Jackson L."/>
            <person name="Mathew T."/>
            <person name="Pu L."/>
            <person name="Thornton R."/>
            <person name="Saada N."/>
            <person name="Wilczek-Boney K.B."/>
            <person name="Lee S."/>
            <person name="Kovar C."/>
            <person name="Wu Y."/>
            <person name="Scherer S.E."/>
            <person name="Worley K.C."/>
            <person name="Muzny D.M."/>
            <person name="Gibbs R."/>
        </authorList>
    </citation>
    <scope>NUCLEOTIDE SEQUENCE</scope>
    <source>
        <strain evidence="3">Brora</strain>
    </source>
</reference>
<proteinExistence type="predicted"/>
<dbReference type="STRING" id="126957.T1JGN1"/>
<evidence type="ECO:0000313" key="2">
    <source>
        <dbReference type="EnsemblMetazoa" id="SMAR013004-PA"/>
    </source>
</evidence>
<dbReference type="EnsemblMetazoa" id="SMAR013004-RA">
    <property type="protein sequence ID" value="SMAR013004-PA"/>
    <property type="gene ID" value="SMAR013004"/>
</dbReference>
<dbReference type="GO" id="GO:0005634">
    <property type="term" value="C:nucleus"/>
    <property type="evidence" value="ECO:0007669"/>
    <property type="project" value="InterPro"/>
</dbReference>
<dbReference type="PANTHER" id="PTHR12205">
    <property type="entry name" value="CENTROMERE/KINETOCHORE PROTEIN ZW10"/>
    <property type="match status" value="1"/>
</dbReference>
<keyword evidence="3" id="KW-1185">Reference proteome</keyword>
<dbReference type="PhylomeDB" id="T1JGN1"/>
<name>T1JGN1_STRMM</name>
<dbReference type="Proteomes" id="UP000014500">
    <property type="component" value="Unassembled WGS sequence"/>
</dbReference>
<dbReference type="OMA" id="NRHEMES"/>
<accession>T1JGN1</accession>
<evidence type="ECO:0000313" key="3">
    <source>
        <dbReference type="Proteomes" id="UP000014500"/>
    </source>
</evidence>